<comment type="similarity">
    <text evidence="1">Belongs to the 'phage' integrase family.</text>
</comment>
<dbReference type="InterPro" id="IPR002104">
    <property type="entry name" value="Integrase_catalytic"/>
</dbReference>
<dbReference type="PROSITE" id="PS51898">
    <property type="entry name" value="TYR_RECOMBINASE"/>
    <property type="match status" value="1"/>
</dbReference>
<dbReference type="InterPro" id="IPR010998">
    <property type="entry name" value="Integrase_recombinase_N"/>
</dbReference>
<name>A0A1I5Z7K9_HYMAR</name>
<gene>
    <name evidence="5" type="ORF">SAMN04515668_2787</name>
</gene>
<dbReference type="PANTHER" id="PTHR30349">
    <property type="entry name" value="PHAGE INTEGRASE-RELATED"/>
    <property type="match status" value="1"/>
</dbReference>
<dbReference type="CDD" id="cd01185">
    <property type="entry name" value="INTN1_C_like"/>
    <property type="match status" value="1"/>
</dbReference>
<keyword evidence="3" id="KW-0233">DNA recombination</keyword>
<dbReference type="Pfam" id="PF13102">
    <property type="entry name" value="Phage_int_SAM_5"/>
    <property type="match status" value="1"/>
</dbReference>
<evidence type="ECO:0000256" key="1">
    <source>
        <dbReference type="ARBA" id="ARBA00008857"/>
    </source>
</evidence>
<dbReference type="GO" id="GO:0015074">
    <property type="term" value="P:DNA integration"/>
    <property type="evidence" value="ECO:0007669"/>
    <property type="project" value="InterPro"/>
</dbReference>
<dbReference type="PANTHER" id="PTHR30349:SF64">
    <property type="entry name" value="PROPHAGE INTEGRASE INTD-RELATED"/>
    <property type="match status" value="1"/>
</dbReference>
<dbReference type="EMBL" id="FOXS01000003">
    <property type="protein sequence ID" value="SFQ52452.1"/>
    <property type="molecule type" value="Genomic_DNA"/>
</dbReference>
<evidence type="ECO:0000259" key="4">
    <source>
        <dbReference type="PROSITE" id="PS51898"/>
    </source>
</evidence>
<protein>
    <submittedName>
        <fullName evidence="5">Site-specific recombinase XerD</fullName>
    </submittedName>
</protein>
<dbReference type="OrthoDB" id="1493636at2"/>
<sequence length="407" mass="47003">MSSISFHLKDPKSGKPTTIFIWFNADGRRTKLYTGYKIIAGQWDNEEQKALTRGYPRENGDINKGLARMGTRLTEFYTAQRAEGIIPSVESLKKVIEPEEERGADRPMLLIDYADYLKRQALTKQPTTIKSIRTNYNHVVAFVEKRRKVLNYDDLTIAFYDNFTHYLSEAGLTDNSLSKQVSLFKCFLSDALNRGRTDKQDFKRWTWAGREPDVIALTRDELRAIENLQLVPRNYLHNARSLFLLSCYTGLRFSDVAALKPEHDKADRLHVTTQKTRDSLVIPVSPKARVLLDLLWSGEVHPITNQKLNQFLKELAQRAGIDVLIEDTEYKGGKRLSVKKPKYDLISSHTGRRTFVTLALESGLPWEVIMKVTGHKDMRSFKRYIQVTDERQIDAFQQIWEAEQLKD</sequence>
<dbReference type="InterPro" id="IPR050090">
    <property type="entry name" value="Tyrosine_recombinase_XerCD"/>
</dbReference>
<evidence type="ECO:0000256" key="3">
    <source>
        <dbReference type="ARBA" id="ARBA00023172"/>
    </source>
</evidence>
<dbReference type="Gene3D" id="1.10.443.10">
    <property type="entry name" value="Intergrase catalytic core"/>
    <property type="match status" value="1"/>
</dbReference>
<evidence type="ECO:0000256" key="2">
    <source>
        <dbReference type="ARBA" id="ARBA00023125"/>
    </source>
</evidence>
<dbReference type="AlphaFoldDB" id="A0A1I5Z7K9"/>
<feature type="domain" description="Tyr recombinase" evidence="4">
    <location>
        <begin position="212"/>
        <end position="397"/>
    </location>
</feature>
<reference evidence="6" key="1">
    <citation type="submission" date="2016-10" db="EMBL/GenBank/DDBJ databases">
        <authorList>
            <person name="Varghese N."/>
            <person name="Submissions S."/>
        </authorList>
    </citation>
    <scope>NUCLEOTIDE SEQUENCE [LARGE SCALE GENOMIC DNA]</scope>
    <source>
        <strain evidence="6">OR362-8,ATCC BAA-1266,JCM 13504</strain>
    </source>
</reference>
<evidence type="ECO:0000313" key="6">
    <source>
        <dbReference type="Proteomes" id="UP000199029"/>
    </source>
</evidence>
<dbReference type="SUPFAM" id="SSF56349">
    <property type="entry name" value="DNA breaking-rejoining enzymes"/>
    <property type="match status" value="1"/>
</dbReference>
<evidence type="ECO:0000313" key="5">
    <source>
        <dbReference type="EMBL" id="SFQ52452.1"/>
    </source>
</evidence>
<dbReference type="RefSeq" id="WP_092674223.1">
    <property type="nucleotide sequence ID" value="NZ_FOXS01000003.1"/>
</dbReference>
<dbReference type="GO" id="GO:0003677">
    <property type="term" value="F:DNA binding"/>
    <property type="evidence" value="ECO:0007669"/>
    <property type="project" value="UniProtKB-KW"/>
</dbReference>
<keyword evidence="2" id="KW-0238">DNA-binding</keyword>
<dbReference type="STRING" id="1227077.SAMN04515668_2787"/>
<organism evidence="5 6">
    <name type="scientific">Hymenobacter arizonensis</name>
    <name type="common">Siccationidurans arizonensis</name>
    <dbReference type="NCBI Taxonomy" id="1227077"/>
    <lineage>
        <taxon>Bacteria</taxon>
        <taxon>Pseudomonadati</taxon>
        <taxon>Bacteroidota</taxon>
        <taxon>Cytophagia</taxon>
        <taxon>Cytophagales</taxon>
        <taxon>Hymenobacteraceae</taxon>
        <taxon>Hymenobacter</taxon>
    </lineage>
</organism>
<accession>A0A1I5Z7K9</accession>
<dbReference type="InterPro" id="IPR025269">
    <property type="entry name" value="SAM-like_dom"/>
</dbReference>
<proteinExistence type="inferred from homology"/>
<keyword evidence="6" id="KW-1185">Reference proteome</keyword>
<dbReference type="GO" id="GO:0006310">
    <property type="term" value="P:DNA recombination"/>
    <property type="evidence" value="ECO:0007669"/>
    <property type="project" value="UniProtKB-KW"/>
</dbReference>
<dbReference type="InterPro" id="IPR013762">
    <property type="entry name" value="Integrase-like_cat_sf"/>
</dbReference>
<dbReference type="InterPro" id="IPR011010">
    <property type="entry name" value="DNA_brk_join_enz"/>
</dbReference>
<dbReference type="Proteomes" id="UP000199029">
    <property type="component" value="Unassembled WGS sequence"/>
</dbReference>
<dbReference type="Pfam" id="PF00589">
    <property type="entry name" value="Phage_integrase"/>
    <property type="match status" value="1"/>
</dbReference>
<dbReference type="Gene3D" id="1.10.150.130">
    <property type="match status" value="1"/>
</dbReference>